<dbReference type="AlphaFoldDB" id="A0A7M7RFL6"/>
<dbReference type="SUPFAM" id="SSF54001">
    <property type="entry name" value="Cysteine proteinases"/>
    <property type="match status" value="1"/>
</dbReference>
<protein>
    <recommendedName>
        <fullName evidence="1">glutathione gamma-glutamylcysteinyltransferase</fullName>
        <ecNumber evidence="1">2.3.2.15</ecNumber>
    </recommendedName>
</protein>
<dbReference type="EC" id="2.3.2.15" evidence="1"/>
<dbReference type="GeneID" id="585736"/>
<dbReference type="OMA" id="KHEATAY"/>
<proteinExistence type="predicted"/>
<dbReference type="EnsemblMetazoa" id="XM_785550">
    <property type="protein sequence ID" value="XP_790643"/>
    <property type="gene ID" value="LOC585736"/>
</dbReference>
<dbReference type="InterPro" id="IPR007719">
    <property type="entry name" value="PCS_N"/>
</dbReference>
<dbReference type="InterPro" id="IPR038156">
    <property type="entry name" value="PCS_N_sf"/>
</dbReference>
<dbReference type="OrthoDB" id="448954at2759"/>
<evidence type="ECO:0000313" key="7">
    <source>
        <dbReference type="Proteomes" id="UP000007110"/>
    </source>
</evidence>
<keyword evidence="7" id="KW-1185">Reference proteome</keyword>
<dbReference type="InterPro" id="IPR040409">
    <property type="entry name" value="PCS-like"/>
</dbReference>
<dbReference type="GO" id="GO:0046872">
    <property type="term" value="F:metal ion binding"/>
    <property type="evidence" value="ECO:0007669"/>
    <property type="project" value="UniProtKB-KW"/>
</dbReference>
<dbReference type="InParanoid" id="A0A7M7RFL6"/>
<dbReference type="Proteomes" id="UP000007110">
    <property type="component" value="Unassembled WGS sequence"/>
</dbReference>
<dbReference type="Pfam" id="PF05023">
    <property type="entry name" value="Phytochelatin"/>
    <property type="match status" value="1"/>
</dbReference>
<evidence type="ECO:0000256" key="2">
    <source>
        <dbReference type="ARBA" id="ARBA00022539"/>
    </source>
</evidence>
<organism evidence="6 7">
    <name type="scientific">Strongylocentrotus purpuratus</name>
    <name type="common">Purple sea urchin</name>
    <dbReference type="NCBI Taxonomy" id="7668"/>
    <lineage>
        <taxon>Eukaryota</taxon>
        <taxon>Metazoa</taxon>
        <taxon>Echinodermata</taxon>
        <taxon>Eleutherozoa</taxon>
        <taxon>Echinozoa</taxon>
        <taxon>Echinoidea</taxon>
        <taxon>Euechinoidea</taxon>
        <taxon>Echinacea</taxon>
        <taxon>Camarodonta</taxon>
        <taxon>Echinidea</taxon>
        <taxon>Strongylocentrotidae</taxon>
        <taxon>Strongylocentrotus</taxon>
    </lineage>
</organism>
<dbReference type="FunFam" id="3.90.70.30:FF:000002">
    <property type="entry name" value="Uncharacterized protein"/>
    <property type="match status" value="1"/>
</dbReference>
<reference evidence="6" key="2">
    <citation type="submission" date="2021-01" db="UniProtKB">
        <authorList>
            <consortium name="EnsemblMetazoa"/>
        </authorList>
    </citation>
    <scope>IDENTIFICATION</scope>
</reference>
<dbReference type="Gene3D" id="3.90.70.30">
    <property type="entry name" value="Phytochelatin synthase, N-terminal domain"/>
    <property type="match status" value="1"/>
</dbReference>
<dbReference type="GO" id="GO:0046938">
    <property type="term" value="P:phytochelatin biosynthetic process"/>
    <property type="evidence" value="ECO:0007669"/>
    <property type="project" value="InterPro"/>
</dbReference>
<keyword evidence="2" id="KW-0104">Cadmium</keyword>
<evidence type="ECO:0000313" key="6">
    <source>
        <dbReference type="EnsemblMetazoa" id="XP_790643"/>
    </source>
</evidence>
<dbReference type="GO" id="GO:0016756">
    <property type="term" value="F:glutathione gamma-glutamylcysteinyltransferase activity"/>
    <property type="evidence" value="ECO:0007669"/>
    <property type="project" value="UniProtKB-EC"/>
</dbReference>
<dbReference type="PANTHER" id="PTHR33447:SF20">
    <property type="entry name" value="GLUTATHIONE GAMMA-GLUTAMYLCYSTEINYLTRANSFERASE"/>
    <property type="match status" value="1"/>
</dbReference>
<evidence type="ECO:0000256" key="1">
    <source>
        <dbReference type="ARBA" id="ARBA00012468"/>
    </source>
</evidence>
<name>A0A7M7RFL6_STRPU</name>
<keyword evidence="4" id="KW-0479">Metal-binding</keyword>
<evidence type="ECO:0000259" key="5">
    <source>
        <dbReference type="PROSITE" id="PS51443"/>
    </source>
</evidence>
<dbReference type="PANTHER" id="PTHR33447">
    <property type="entry name" value="GLUTATHIONE GAMMA-GLUTAMYLCYSTEINYLTRANSFERASE"/>
    <property type="match status" value="1"/>
</dbReference>
<feature type="domain" description="Peptidase C83" evidence="5">
    <location>
        <begin position="1"/>
        <end position="221"/>
    </location>
</feature>
<dbReference type="PROSITE" id="PS51443">
    <property type="entry name" value="PCS"/>
    <property type="match status" value="1"/>
</dbReference>
<evidence type="ECO:0000256" key="4">
    <source>
        <dbReference type="ARBA" id="ARBA00022723"/>
    </source>
</evidence>
<reference evidence="7" key="1">
    <citation type="submission" date="2015-02" db="EMBL/GenBank/DDBJ databases">
        <title>Genome sequencing for Strongylocentrotus purpuratus.</title>
        <authorList>
            <person name="Murali S."/>
            <person name="Liu Y."/>
            <person name="Vee V."/>
            <person name="English A."/>
            <person name="Wang M."/>
            <person name="Skinner E."/>
            <person name="Han Y."/>
            <person name="Muzny D.M."/>
            <person name="Worley K.C."/>
            <person name="Gibbs R.A."/>
        </authorList>
    </citation>
    <scope>NUCLEOTIDE SEQUENCE</scope>
</reference>
<keyword evidence="3" id="KW-0808">Transferase</keyword>
<dbReference type="InterPro" id="IPR038765">
    <property type="entry name" value="Papain-like_cys_pep_sf"/>
</dbReference>
<accession>A0A7M7RFL6</accession>
<sequence length="221" mass="24882">MAVERVRDKIPLISPEGQRMLGEASAKQTLLLRLFKEQENNTFCGIHSSALIMSAKCLGQKYPDPSEQAKCTLDEAPYTEGNMFSFEETKGALDFVSCDTQGATMDEIYGLLCAHAFTVQKVHVNVSTVKEFRTLASEALSHACSQKGVIVNYDEYDLGQDDFVHGHFSVLAAYHEITDRFLLLDTWFNTVDCWVNAEDLFRCMNTFDKDADKYRGFMIVG</sequence>
<evidence type="ECO:0000256" key="3">
    <source>
        <dbReference type="ARBA" id="ARBA00022679"/>
    </source>
</evidence>
<dbReference type="GO" id="GO:0010038">
    <property type="term" value="P:response to metal ion"/>
    <property type="evidence" value="ECO:0007669"/>
    <property type="project" value="InterPro"/>
</dbReference>
<dbReference type="KEGG" id="spu:585736"/>
<dbReference type="RefSeq" id="XP_790643.2">
    <property type="nucleotide sequence ID" value="XM_785550.5"/>
</dbReference>